<gene>
    <name evidence="4" type="ORF">V5799_000130</name>
</gene>
<dbReference type="GO" id="GO:0051082">
    <property type="term" value="F:unfolded protein binding"/>
    <property type="evidence" value="ECO:0007669"/>
    <property type="project" value="InterPro"/>
</dbReference>
<dbReference type="FunFam" id="2.60.260.20:FF:000002">
    <property type="entry name" value="Dnaj homolog subfamily b member"/>
    <property type="match status" value="1"/>
</dbReference>
<evidence type="ECO:0000313" key="5">
    <source>
        <dbReference type="Proteomes" id="UP001321473"/>
    </source>
</evidence>
<evidence type="ECO:0000313" key="4">
    <source>
        <dbReference type="EMBL" id="KAK8757177.1"/>
    </source>
</evidence>
<comment type="caution">
    <text evidence="4">The sequence shown here is derived from an EMBL/GenBank/DDBJ whole genome shotgun (WGS) entry which is preliminary data.</text>
</comment>
<dbReference type="AlphaFoldDB" id="A0AAQ4D3Y7"/>
<dbReference type="InterPro" id="IPR008971">
    <property type="entry name" value="HSP40/DnaJ_pept-bd"/>
</dbReference>
<dbReference type="PANTHER" id="PTHR24078:SF553">
    <property type="entry name" value="DNAJ HOMOLOG SUBFAMILY B MEMBER 5"/>
    <property type="match status" value="1"/>
</dbReference>
<keyword evidence="5" id="KW-1185">Reference proteome</keyword>
<dbReference type="Proteomes" id="UP001321473">
    <property type="component" value="Unassembled WGS sequence"/>
</dbReference>
<accession>A0AAQ4D3Y7</accession>
<evidence type="ECO:0000256" key="1">
    <source>
        <dbReference type="ARBA" id="ARBA00023186"/>
    </source>
</evidence>
<name>A0AAQ4D3Y7_AMBAM</name>
<dbReference type="CDD" id="cd10747">
    <property type="entry name" value="DnaJ_C"/>
    <property type="match status" value="1"/>
</dbReference>
<dbReference type="PANTHER" id="PTHR24078">
    <property type="entry name" value="DNAJ HOMOLOG SUBFAMILY C MEMBER"/>
    <property type="match status" value="1"/>
</dbReference>
<sequence>MHLPAVLRGSKLGQTWMLVSGSMPDALALEALTSLFLDHRGVHRAKVSGPARTLAGQWTKYRYGPGFSAPYSPSANPSSKFSTKYTAPGSTQKTQMKQNPAVEHNLDVTLFEVLHGCTKKMKVTRTVMSPDGRTSKREEKVLTINVKPGWKAGTKITFHREGDQIPGTIPADIVFIIRDKPHPLFKRVGADVHYQKRVSLEECL</sequence>
<dbReference type="Gene3D" id="2.60.260.20">
    <property type="entry name" value="Urease metallochaperone UreE, N-terminal domain"/>
    <property type="match status" value="1"/>
</dbReference>
<organism evidence="4 5">
    <name type="scientific">Amblyomma americanum</name>
    <name type="common">Lone star tick</name>
    <dbReference type="NCBI Taxonomy" id="6943"/>
    <lineage>
        <taxon>Eukaryota</taxon>
        <taxon>Metazoa</taxon>
        <taxon>Ecdysozoa</taxon>
        <taxon>Arthropoda</taxon>
        <taxon>Chelicerata</taxon>
        <taxon>Arachnida</taxon>
        <taxon>Acari</taxon>
        <taxon>Parasitiformes</taxon>
        <taxon>Ixodida</taxon>
        <taxon>Ixodoidea</taxon>
        <taxon>Ixodidae</taxon>
        <taxon>Amblyomminae</taxon>
        <taxon>Amblyomma</taxon>
    </lineage>
</organism>
<protein>
    <recommendedName>
        <fullName evidence="3">Chaperone DnaJ C-terminal domain-containing protein</fullName>
    </recommendedName>
</protein>
<reference evidence="4 5" key="1">
    <citation type="journal article" date="2023" name="Arcadia Sci">
        <title>De novo assembly of a long-read Amblyomma americanum tick genome.</title>
        <authorList>
            <person name="Chou S."/>
            <person name="Poskanzer K.E."/>
            <person name="Rollins M."/>
            <person name="Thuy-Boun P.S."/>
        </authorList>
    </citation>
    <scope>NUCLEOTIDE SEQUENCE [LARGE SCALE GENOMIC DNA]</scope>
    <source>
        <strain evidence="4">F_SG_1</strain>
        <tissue evidence="4">Salivary glands</tissue>
    </source>
</reference>
<evidence type="ECO:0000256" key="2">
    <source>
        <dbReference type="SAM" id="MobiDB-lite"/>
    </source>
</evidence>
<dbReference type="GO" id="GO:0005829">
    <property type="term" value="C:cytosol"/>
    <property type="evidence" value="ECO:0007669"/>
    <property type="project" value="TreeGrafter"/>
</dbReference>
<feature type="region of interest" description="Disordered" evidence="2">
    <location>
        <begin position="72"/>
        <end position="97"/>
    </location>
</feature>
<dbReference type="GO" id="GO:0051087">
    <property type="term" value="F:protein-folding chaperone binding"/>
    <property type="evidence" value="ECO:0007669"/>
    <property type="project" value="TreeGrafter"/>
</dbReference>
<dbReference type="InterPro" id="IPR051339">
    <property type="entry name" value="DnaJ_subfamily_B"/>
</dbReference>
<feature type="compositionally biased region" description="Polar residues" evidence="2">
    <location>
        <begin position="80"/>
        <end position="97"/>
    </location>
</feature>
<dbReference type="InterPro" id="IPR002939">
    <property type="entry name" value="DnaJ_C"/>
</dbReference>
<dbReference type="EMBL" id="JARKHS020035505">
    <property type="protein sequence ID" value="KAK8757177.1"/>
    <property type="molecule type" value="Genomic_DNA"/>
</dbReference>
<keyword evidence="1" id="KW-0143">Chaperone</keyword>
<dbReference type="SUPFAM" id="SSF49493">
    <property type="entry name" value="HSP40/DnaJ peptide-binding domain"/>
    <property type="match status" value="1"/>
</dbReference>
<proteinExistence type="predicted"/>
<evidence type="ECO:0000259" key="3">
    <source>
        <dbReference type="Pfam" id="PF01556"/>
    </source>
</evidence>
<feature type="domain" description="Chaperone DnaJ C-terminal" evidence="3">
    <location>
        <begin position="102"/>
        <end position="203"/>
    </location>
</feature>
<dbReference type="GO" id="GO:0006457">
    <property type="term" value="P:protein folding"/>
    <property type="evidence" value="ECO:0007669"/>
    <property type="project" value="InterPro"/>
</dbReference>
<dbReference type="Pfam" id="PF01556">
    <property type="entry name" value="DnaJ_C"/>
    <property type="match status" value="1"/>
</dbReference>